<protein>
    <submittedName>
        <fullName evidence="2">Uncharacterized protein</fullName>
    </submittedName>
</protein>
<evidence type="ECO:0000256" key="1">
    <source>
        <dbReference type="SAM" id="MobiDB-lite"/>
    </source>
</evidence>
<name>A0A135RW08_9PEZI</name>
<dbReference type="AlphaFoldDB" id="A0A135RW08"/>
<keyword evidence="3" id="KW-1185">Reference proteome</keyword>
<feature type="compositionally biased region" description="Polar residues" evidence="1">
    <location>
        <begin position="40"/>
        <end position="53"/>
    </location>
</feature>
<evidence type="ECO:0000313" key="3">
    <source>
        <dbReference type="Proteomes" id="UP000070328"/>
    </source>
</evidence>
<feature type="region of interest" description="Disordered" evidence="1">
    <location>
        <begin position="34"/>
        <end position="53"/>
    </location>
</feature>
<comment type="caution">
    <text evidence="2">The sequence shown here is derived from an EMBL/GenBank/DDBJ whole genome shotgun (WGS) entry which is preliminary data.</text>
</comment>
<sequence>MNDTERPVRLGNLSGSLRGRFRRIGLMEDLNESIQETEDAISSTPEPKSPQQRSRLTMFKHIEEAVKYLRESLAELSNDDDTGRAVTLDNLATALDDRSQLGSQLADVEESIQLVREALSITSDSHPSRARKLGSLGMMLERKFNRTKKDFRYRDEAKRIFLLALNSANGDIASRVTAGLIYISASSLRTDGCEMYNVAKTLMELIQLWIPLSLKPSDKQYFLSSVVGLSSNAAAISLEIGESPLSAGMKADAHRLIHNSVISEILINGLCHINAQRIVNVPQCSYDMPKTS</sequence>
<dbReference type="Proteomes" id="UP000070328">
    <property type="component" value="Unassembled WGS sequence"/>
</dbReference>
<organism evidence="2 3">
    <name type="scientific">Colletotrichum simmondsii</name>
    <dbReference type="NCBI Taxonomy" id="703756"/>
    <lineage>
        <taxon>Eukaryota</taxon>
        <taxon>Fungi</taxon>
        <taxon>Dikarya</taxon>
        <taxon>Ascomycota</taxon>
        <taxon>Pezizomycotina</taxon>
        <taxon>Sordariomycetes</taxon>
        <taxon>Hypocreomycetidae</taxon>
        <taxon>Glomerellales</taxon>
        <taxon>Glomerellaceae</taxon>
        <taxon>Colletotrichum</taxon>
        <taxon>Colletotrichum acutatum species complex</taxon>
    </lineage>
</organism>
<accession>A0A135RW08</accession>
<evidence type="ECO:0000313" key="2">
    <source>
        <dbReference type="EMBL" id="KXH27875.1"/>
    </source>
</evidence>
<dbReference type="Gene3D" id="1.25.40.10">
    <property type="entry name" value="Tetratricopeptide repeat domain"/>
    <property type="match status" value="1"/>
</dbReference>
<proteinExistence type="predicted"/>
<gene>
    <name evidence="2" type="ORF">CSIM01_06794</name>
</gene>
<dbReference type="EMBL" id="JFBX01000805">
    <property type="protein sequence ID" value="KXH27875.1"/>
    <property type="molecule type" value="Genomic_DNA"/>
</dbReference>
<dbReference type="InterPro" id="IPR011990">
    <property type="entry name" value="TPR-like_helical_dom_sf"/>
</dbReference>
<reference evidence="2 3" key="1">
    <citation type="submission" date="2014-02" db="EMBL/GenBank/DDBJ databases">
        <title>The genome sequence of Colletotrichum simmondsii CBS122122.</title>
        <authorList>
            <person name="Baroncelli R."/>
            <person name="Thon M.R."/>
        </authorList>
    </citation>
    <scope>NUCLEOTIDE SEQUENCE [LARGE SCALE GENOMIC DNA]</scope>
    <source>
        <strain evidence="2 3">CBS122122</strain>
    </source>
</reference>